<keyword evidence="4" id="KW-1185">Reference proteome</keyword>
<dbReference type="EMBL" id="JAHLEM010000042">
    <property type="protein sequence ID" value="MBU3863547.1"/>
    <property type="molecule type" value="Genomic_DNA"/>
</dbReference>
<keyword evidence="2" id="KW-1133">Transmembrane helix</keyword>
<evidence type="ECO:0000256" key="2">
    <source>
        <dbReference type="SAM" id="Phobius"/>
    </source>
</evidence>
<evidence type="ECO:0000313" key="4">
    <source>
        <dbReference type="Proteomes" id="UP000720508"/>
    </source>
</evidence>
<organism evidence="3 4">
    <name type="scientific">Streptomyces niphimycinicus</name>
    <dbReference type="NCBI Taxonomy" id="2842201"/>
    <lineage>
        <taxon>Bacteria</taxon>
        <taxon>Bacillati</taxon>
        <taxon>Actinomycetota</taxon>
        <taxon>Actinomycetes</taxon>
        <taxon>Kitasatosporales</taxon>
        <taxon>Streptomycetaceae</taxon>
        <taxon>Streptomyces</taxon>
    </lineage>
</organism>
<feature type="transmembrane region" description="Helical" evidence="2">
    <location>
        <begin position="76"/>
        <end position="101"/>
    </location>
</feature>
<feature type="transmembrane region" description="Helical" evidence="2">
    <location>
        <begin position="113"/>
        <end position="133"/>
    </location>
</feature>
<feature type="transmembrane region" description="Helical" evidence="2">
    <location>
        <begin position="218"/>
        <end position="242"/>
    </location>
</feature>
<protein>
    <submittedName>
        <fullName evidence="3">DUF3159 domain-containing protein</fullName>
    </submittedName>
</protein>
<gene>
    <name evidence="3" type="ORF">KN815_05430</name>
</gene>
<keyword evidence="2" id="KW-0472">Membrane</keyword>
<reference evidence="3 4" key="1">
    <citation type="submission" date="2021-06" db="EMBL/GenBank/DDBJ databases">
        <authorList>
            <person name="Pan X."/>
        </authorList>
    </citation>
    <scope>NUCLEOTIDE SEQUENCE [LARGE SCALE GENOMIC DNA]</scope>
    <source>
        <strain evidence="3 4">4503</strain>
    </source>
</reference>
<name>A0ABS6C9G6_9ACTN</name>
<comment type="caution">
    <text evidence="3">The sequence shown here is derived from an EMBL/GenBank/DDBJ whole genome shotgun (WGS) entry which is preliminary data.</text>
</comment>
<sequence length="255" mass="27103">MTTTDHPTRTHDSRGDAMTENDRAERTPVEPGAQSQADGKPFTSRAHEEPSTGQAHDKLLAQLGGTKGMVYTAIPITAFVTANAALGLPLAIGIALAVALALTVWRMARKEPFSAASGGLFGVAAAGGIAAWTGSAGGFFLIGIWTSFAGAVLFLASLLARRPVTGLAWNALHGNRHPWRSDRPSLLAHDIATTILTALFGARFAVQQWLYENDSTGWLAFAKVGMGTPLFALALLVVLWAFRRSTKRLVQPNDD</sequence>
<proteinExistence type="predicted"/>
<dbReference type="Pfam" id="PF11361">
    <property type="entry name" value="DUF3159"/>
    <property type="match status" value="1"/>
</dbReference>
<feature type="region of interest" description="Disordered" evidence="1">
    <location>
        <begin position="1"/>
        <end position="54"/>
    </location>
</feature>
<feature type="transmembrane region" description="Helical" evidence="2">
    <location>
        <begin position="186"/>
        <end position="206"/>
    </location>
</feature>
<evidence type="ECO:0000256" key="1">
    <source>
        <dbReference type="SAM" id="MobiDB-lite"/>
    </source>
</evidence>
<feature type="transmembrane region" description="Helical" evidence="2">
    <location>
        <begin position="139"/>
        <end position="160"/>
    </location>
</feature>
<feature type="compositionally biased region" description="Basic and acidic residues" evidence="1">
    <location>
        <begin position="45"/>
        <end position="54"/>
    </location>
</feature>
<accession>A0ABS6C9G6</accession>
<keyword evidence="2" id="KW-0812">Transmembrane</keyword>
<dbReference type="InterPro" id="IPR016566">
    <property type="entry name" value="UCP010219"/>
</dbReference>
<evidence type="ECO:0000313" key="3">
    <source>
        <dbReference type="EMBL" id="MBU3863547.1"/>
    </source>
</evidence>
<dbReference type="Proteomes" id="UP000720508">
    <property type="component" value="Unassembled WGS sequence"/>
</dbReference>
<feature type="compositionally biased region" description="Basic and acidic residues" evidence="1">
    <location>
        <begin position="1"/>
        <end position="28"/>
    </location>
</feature>